<feature type="compositionally biased region" description="Pro residues" evidence="1">
    <location>
        <begin position="400"/>
        <end position="417"/>
    </location>
</feature>
<sequence>MGGSRFIPIVIAGLVGLLIGWWAGPDIDDVNERTSQRIAELEAPIAQIQTHVTELSQRVPADVATAGTGVADAVNALQARVDQLGADVVARTDALSQSLQQQAGQTGGNVAEAVNALQARVDQLAADLAARTDAISQAVQGQASAPAAGAGDPAALAAEIGNTGAILLPGQSAIYGGSPVVLSAISAEAGTATLAVAGGEPQDVAAGESVDVGEGCSVTLAGVAAGAAYLSAEGCGTAAPAEAATPAAAAPAAEAPAAEAPATAAAPAADAPAAEAPAPAAEAPAAEPADTGATPIGGTAIFGETRIFVSGLTENEATLFPVGGSRERVAVGGTLDAGDGCTVTVDSIANGAVTLSSEGCGADAAAAPAAEEAAPAEAAAPATAPAAAPPAAAPAEAPAPAAPAPAAPAAAPAPAPAAPAAAAVPPAAGEPTGISTGQTASFGEHRVFLSGVTDTEATIYVVGSGRQQLAAGASADVGDGCTITLDRIEAGTAYLSAAGC</sequence>
<comment type="caution">
    <text evidence="3">The sequence shown here is derived from an EMBL/GenBank/DDBJ whole genome shotgun (WGS) entry which is preliminary data.</text>
</comment>
<dbReference type="RefSeq" id="WP_163041840.1">
    <property type="nucleotide sequence ID" value="NZ_JAAAMJ010000001.1"/>
</dbReference>
<evidence type="ECO:0000256" key="2">
    <source>
        <dbReference type="SAM" id="Phobius"/>
    </source>
</evidence>
<evidence type="ECO:0000313" key="4">
    <source>
        <dbReference type="Proteomes" id="UP000476332"/>
    </source>
</evidence>
<keyword evidence="2" id="KW-0812">Transmembrane</keyword>
<name>A0A6L9MCT4_9HYPH</name>
<feature type="transmembrane region" description="Helical" evidence="2">
    <location>
        <begin position="7"/>
        <end position="24"/>
    </location>
</feature>
<gene>
    <name evidence="3" type="ORF">GTW51_02085</name>
</gene>
<reference evidence="3 4" key="1">
    <citation type="submission" date="2020-01" db="EMBL/GenBank/DDBJ databases">
        <title>Genomes of bacteria type strains.</title>
        <authorList>
            <person name="Chen J."/>
            <person name="Zhu S."/>
            <person name="Chen J."/>
        </authorList>
    </citation>
    <scope>NUCLEOTIDE SEQUENCE [LARGE SCALE GENOMIC DNA]</scope>
    <source>
        <strain evidence="3 4">KCTC 52919</strain>
    </source>
</reference>
<dbReference type="Gene3D" id="1.20.120.20">
    <property type="entry name" value="Apolipoprotein"/>
    <property type="match status" value="1"/>
</dbReference>
<feature type="region of interest" description="Disordered" evidence="1">
    <location>
        <begin position="376"/>
        <end position="439"/>
    </location>
</feature>
<protein>
    <submittedName>
        <fullName evidence="3">Uncharacterized protein</fullName>
    </submittedName>
</protein>
<dbReference type="AlphaFoldDB" id="A0A6L9MCT4"/>
<accession>A0A6L9MCT4</accession>
<keyword evidence="4" id="KW-1185">Reference proteome</keyword>
<feature type="compositionally biased region" description="Low complexity" evidence="1">
    <location>
        <begin position="259"/>
        <end position="294"/>
    </location>
</feature>
<proteinExistence type="predicted"/>
<evidence type="ECO:0000313" key="3">
    <source>
        <dbReference type="EMBL" id="NDV85481.1"/>
    </source>
</evidence>
<keyword evidence="2" id="KW-0472">Membrane</keyword>
<keyword evidence="2" id="KW-1133">Transmembrane helix</keyword>
<dbReference type="EMBL" id="JAAAMJ010000001">
    <property type="protein sequence ID" value="NDV85481.1"/>
    <property type="molecule type" value="Genomic_DNA"/>
</dbReference>
<dbReference type="Proteomes" id="UP000476332">
    <property type="component" value="Unassembled WGS sequence"/>
</dbReference>
<feature type="compositionally biased region" description="Low complexity" evidence="1">
    <location>
        <begin position="418"/>
        <end position="427"/>
    </location>
</feature>
<organism evidence="3 4">
    <name type="scientific">Aurantimonas aggregata</name>
    <dbReference type="NCBI Taxonomy" id="2047720"/>
    <lineage>
        <taxon>Bacteria</taxon>
        <taxon>Pseudomonadati</taxon>
        <taxon>Pseudomonadota</taxon>
        <taxon>Alphaproteobacteria</taxon>
        <taxon>Hyphomicrobiales</taxon>
        <taxon>Aurantimonadaceae</taxon>
        <taxon>Aurantimonas</taxon>
    </lineage>
</organism>
<evidence type="ECO:0000256" key="1">
    <source>
        <dbReference type="SAM" id="MobiDB-lite"/>
    </source>
</evidence>
<feature type="compositionally biased region" description="Low complexity" evidence="1">
    <location>
        <begin position="376"/>
        <end position="386"/>
    </location>
</feature>
<feature type="region of interest" description="Disordered" evidence="1">
    <location>
        <begin position="259"/>
        <end position="297"/>
    </location>
</feature>